<evidence type="ECO:0000313" key="2">
    <source>
        <dbReference type="EMBL" id="MFC3851799.1"/>
    </source>
</evidence>
<feature type="transmembrane region" description="Helical" evidence="1">
    <location>
        <begin position="350"/>
        <end position="366"/>
    </location>
</feature>
<feature type="transmembrane region" description="Helical" evidence="1">
    <location>
        <begin position="298"/>
        <end position="321"/>
    </location>
</feature>
<feature type="transmembrane region" description="Helical" evidence="1">
    <location>
        <begin position="794"/>
        <end position="814"/>
    </location>
</feature>
<feature type="transmembrane region" description="Helical" evidence="1">
    <location>
        <begin position="602"/>
        <end position="619"/>
    </location>
</feature>
<organism evidence="2 3">
    <name type="scientific">Saccharospirillum mangrovi</name>
    <dbReference type="NCBI Taxonomy" id="2161747"/>
    <lineage>
        <taxon>Bacteria</taxon>
        <taxon>Pseudomonadati</taxon>
        <taxon>Pseudomonadota</taxon>
        <taxon>Gammaproteobacteria</taxon>
        <taxon>Oceanospirillales</taxon>
        <taxon>Saccharospirillaceae</taxon>
        <taxon>Saccharospirillum</taxon>
    </lineage>
</organism>
<dbReference type="Pfam" id="PF10101">
    <property type="entry name" value="DUF2339"/>
    <property type="match status" value="1"/>
</dbReference>
<dbReference type="PANTHER" id="PTHR38434">
    <property type="entry name" value="BLL2549 PROTEIN"/>
    <property type="match status" value="1"/>
</dbReference>
<dbReference type="RefSeq" id="WP_380693216.1">
    <property type="nucleotide sequence ID" value="NZ_JBHRYR010000002.1"/>
</dbReference>
<comment type="caution">
    <text evidence="2">The sequence shown here is derived from an EMBL/GenBank/DDBJ whole genome shotgun (WGS) entry which is preliminary data.</text>
</comment>
<sequence length="876" mass="97419">MDSEILFFVAILLVLFSGSIMGWVNHFTVRRLKREINALRDQLVHNVTKTAPAEPVTPSRTEASVSPASSVLTAPTASAIPTFTPQVQTTSAPSSVFEPPVDTPPPAWWEHLKTHWMVWLGAICVGLAGIFLAAYSIEQDYLGPKTRISLGLLTGLLLHAGAEYLHRRSSQREEASAGLAGGGSVTLYAALLASVHLYELWPTGLVFVLLAVVSLGTMALALRHGPALAVMGIVGAYAVPALLAEDRGDIQILLGYCLVVAGAGFWLLSRVYRTWLLWLTLGGALLWWWLALSMHNDHIAILLYLVALGHLAQVLPLGWWLRARQFQDNPSCSSIASFFTFDSSISRDRVLSLVTVIVAFALTMHIGHHSYYAPSVWILMTLVVWHIHSQDNAFKLIPWFWVTTSLTGLILGHLYWGPFWPSLPIRFGEPNNVTMLYLVLIFLSGYAYWAHHPRQVNLYPALTLSLATLTPLLCLSVLWLLNPHGFDAWYWAAVCVGLGAFYADRARRRWQTVADAQVVWWFIAAHAAYSLAAVMALSQASLTLALAVQVATIVWLMQRFELPLLRWLLRAVMTVIIVRLTLNPWLPEYATSSRLAGDTWVFWTYGGTLALVALARWLATGLKDTQRWLEGAMLHVLVLFIAVSVRYALYDGDVFVARYTFTEASLYTSLLAALGIVYAIRARRADASAALLRLAATLLLSASVAQYLWLAVVKNPLWQRIDAISSTPIANLLLLSFGLPVLLFALASRWGVAELRRVMSLIAAGALWWFVTLEVRHLWHGRLWWQGAIKDGELYSYSLSWLVLAVAAMLFGGWKQHQDAYRGGMLLLVVVIAKLFLLDLNDLTGLWRVLSFMGMGLCLIGLGWVHQVMLRRRTTA</sequence>
<feature type="transmembrane region" description="Helical" evidence="1">
    <location>
        <begin position="227"/>
        <end position="244"/>
    </location>
</feature>
<feature type="transmembrane region" description="Helical" evidence="1">
    <location>
        <begin position="275"/>
        <end position="292"/>
    </location>
</feature>
<evidence type="ECO:0000256" key="1">
    <source>
        <dbReference type="SAM" id="Phobius"/>
    </source>
</evidence>
<keyword evidence="1" id="KW-1133">Transmembrane helix</keyword>
<feature type="transmembrane region" description="Helical" evidence="1">
    <location>
        <begin position="540"/>
        <end position="557"/>
    </location>
</feature>
<feature type="transmembrane region" description="Helical" evidence="1">
    <location>
        <begin position="116"/>
        <end position="136"/>
    </location>
</feature>
<reference evidence="3" key="1">
    <citation type="journal article" date="2019" name="Int. J. Syst. Evol. Microbiol.">
        <title>The Global Catalogue of Microorganisms (GCM) 10K type strain sequencing project: providing services to taxonomists for standard genome sequencing and annotation.</title>
        <authorList>
            <consortium name="The Broad Institute Genomics Platform"/>
            <consortium name="The Broad Institute Genome Sequencing Center for Infectious Disease"/>
            <person name="Wu L."/>
            <person name="Ma J."/>
        </authorList>
    </citation>
    <scope>NUCLEOTIDE SEQUENCE [LARGE SCALE GENOMIC DNA]</scope>
    <source>
        <strain evidence="3">IBRC 10765</strain>
    </source>
</reference>
<gene>
    <name evidence="2" type="ORF">ACFOOG_03035</name>
</gene>
<feature type="transmembrane region" description="Helical" evidence="1">
    <location>
        <begin position="846"/>
        <end position="865"/>
    </location>
</feature>
<keyword evidence="1" id="KW-0472">Membrane</keyword>
<feature type="transmembrane region" description="Helical" evidence="1">
    <location>
        <begin position="729"/>
        <end position="746"/>
    </location>
</feature>
<feature type="transmembrane region" description="Helical" evidence="1">
    <location>
        <begin position="250"/>
        <end position="268"/>
    </location>
</feature>
<dbReference type="InterPro" id="IPR019286">
    <property type="entry name" value="DUF2339_TM"/>
</dbReference>
<dbReference type="PIRSF" id="PIRSF035905">
    <property type="entry name" value="UCP035905_mp"/>
    <property type="match status" value="1"/>
</dbReference>
<feature type="transmembrane region" description="Helical" evidence="1">
    <location>
        <begin position="396"/>
        <end position="415"/>
    </location>
</feature>
<dbReference type="PANTHER" id="PTHR38434:SF1">
    <property type="entry name" value="BLL2549 PROTEIN"/>
    <property type="match status" value="1"/>
</dbReference>
<feature type="transmembrane region" description="Helical" evidence="1">
    <location>
        <begin position="488"/>
        <end position="506"/>
    </location>
</feature>
<evidence type="ECO:0000313" key="3">
    <source>
        <dbReference type="Proteomes" id="UP001595617"/>
    </source>
</evidence>
<feature type="transmembrane region" description="Helical" evidence="1">
    <location>
        <begin position="372"/>
        <end position="389"/>
    </location>
</feature>
<feature type="transmembrane region" description="Helical" evidence="1">
    <location>
        <begin position="148"/>
        <end position="165"/>
    </location>
</feature>
<protein>
    <submittedName>
        <fullName evidence="2">DUF2339 domain-containing protein</fullName>
    </submittedName>
</protein>
<accession>A0ABV7ZU89</accession>
<dbReference type="EMBL" id="JBHRYR010000002">
    <property type="protein sequence ID" value="MFC3851799.1"/>
    <property type="molecule type" value="Genomic_DNA"/>
</dbReference>
<feature type="transmembrane region" description="Helical" evidence="1">
    <location>
        <begin position="458"/>
        <end position="482"/>
    </location>
</feature>
<feature type="transmembrane region" description="Helical" evidence="1">
    <location>
        <begin position="821"/>
        <end position="840"/>
    </location>
</feature>
<dbReference type="Proteomes" id="UP001595617">
    <property type="component" value="Unassembled WGS sequence"/>
</dbReference>
<feature type="transmembrane region" description="Helical" evidence="1">
    <location>
        <begin position="6"/>
        <end position="24"/>
    </location>
</feature>
<name>A0ABV7ZU89_9GAMM</name>
<feature type="transmembrane region" description="Helical" evidence="1">
    <location>
        <begin position="518"/>
        <end position="534"/>
    </location>
</feature>
<keyword evidence="1" id="KW-0812">Transmembrane</keyword>
<feature type="transmembrane region" description="Helical" evidence="1">
    <location>
        <begin position="631"/>
        <end position="650"/>
    </location>
</feature>
<feature type="transmembrane region" description="Helical" evidence="1">
    <location>
        <begin position="690"/>
        <end position="709"/>
    </location>
</feature>
<feature type="transmembrane region" description="Helical" evidence="1">
    <location>
        <begin position="177"/>
        <end position="198"/>
    </location>
</feature>
<feature type="transmembrane region" description="Helical" evidence="1">
    <location>
        <begin position="204"/>
        <end position="222"/>
    </location>
</feature>
<feature type="transmembrane region" description="Helical" evidence="1">
    <location>
        <begin position="656"/>
        <end position="678"/>
    </location>
</feature>
<feature type="transmembrane region" description="Helical" evidence="1">
    <location>
        <begin position="758"/>
        <end position="779"/>
    </location>
</feature>
<proteinExistence type="predicted"/>
<dbReference type="InterPro" id="IPR014600">
    <property type="entry name" value="UCP035905_mem"/>
</dbReference>
<feature type="transmembrane region" description="Helical" evidence="1">
    <location>
        <begin position="564"/>
        <end position="582"/>
    </location>
</feature>
<feature type="transmembrane region" description="Helical" evidence="1">
    <location>
        <begin position="435"/>
        <end position="451"/>
    </location>
</feature>
<keyword evidence="3" id="KW-1185">Reference proteome</keyword>